<organism evidence="2 3">
    <name type="scientific">Deinandra increscens subsp. villosa</name>
    <dbReference type="NCBI Taxonomy" id="3103831"/>
    <lineage>
        <taxon>Eukaryota</taxon>
        <taxon>Viridiplantae</taxon>
        <taxon>Streptophyta</taxon>
        <taxon>Embryophyta</taxon>
        <taxon>Tracheophyta</taxon>
        <taxon>Spermatophyta</taxon>
        <taxon>Magnoliopsida</taxon>
        <taxon>eudicotyledons</taxon>
        <taxon>Gunneridae</taxon>
        <taxon>Pentapetalae</taxon>
        <taxon>asterids</taxon>
        <taxon>campanulids</taxon>
        <taxon>Asterales</taxon>
        <taxon>Asteraceae</taxon>
        <taxon>Asteroideae</taxon>
        <taxon>Heliantheae alliance</taxon>
        <taxon>Madieae</taxon>
        <taxon>Madiinae</taxon>
        <taxon>Deinandra</taxon>
    </lineage>
</organism>
<evidence type="ECO:0000313" key="3">
    <source>
        <dbReference type="Proteomes" id="UP001408789"/>
    </source>
</evidence>
<keyword evidence="1" id="KW-1133">Transmembrane helix</keyword>
<gene>
    <name evidence="2" type="ORF">SSX86_011625</name>
</gene>
<evidence type="ECO:0000256" key="1">
    <source>
        <dbReference type="SAM" id="Phobius"/>
    </source>
</evidence>
<accession>A0AAP0H062</accession>
<comment type="caution">
    <text evidence="2">The sequence shown here is derived from an EMBL/GenBank/DDBJ whole genome shotgun (WGS) entry which is preliminary data.</text>
</comment>
<evidence type="ECO:0000313" key="2">
    <source>
        <dbReference type="EMBL" id="KAK9067514.1"/>
    </source>
</evidence>
<keyword evidence="3" id="KW-1185">Reference proteome</keyword>
<name>A0AAP0H062_9ASTR</name>
<keyword evidence="1" id="KW-0472">Membrane</keyword>
<sequence>MQIEMQLIICTSHSVKFFLFQHRSYDWLAFKLGKKIRIGSFGEHYPGKLSPLYTSTEFKTKEGILETKFVVKKRCTAPTEGISLFIKSTRVLICLVSNVSSWMYAIFLILHCIMCFTW</sequence>
<feature type="transmembrane region" description="Helical" evidence="1">
    <location>
        <begin position="91"/>
        <end position="116"/>
    </location>
</feature>
<dbReference type="AlphaFoldDB" id="A0AAP0H062"/>
<keyword evidence="1" id="KW-0812">Transmembrane</keyword>
<dbReference type="Proteomes" id="UP001408789">
    <property type="component" value="Unassembled WGS sequence"/>
</dbReference>
<protein>
    <submittedName>
        <fullName evidence="2">Uncharacterized protein</fullName>
    </submittedName>
</protein>
<proteinExistence type="predicted"/>
<dbReference type="EMBL" id="JBCNJP010000014">
    <property type="protein sequence ID" value="KAK9067514.1"/>
    <property type="molecule type" value="Genomic_DNA"/>
</dbReference>
<reference evidence="2 3" key="1">
    <citation type="submission" date="2024-04" db="EMBL/GenBank/DDBJ databases">
        <title>The reference genome of an endangered Asteraceae, Deinandra increscens subsp. villosa, native to the Central Coast of California.</title>
        <authorList>
            <person name="Guilliams M."/>
            <person name="Hasenstab-Lehman K."/>
            <person name="Meyer R."/>
            <person name="Mcevoy S."/>
        </authorList>
    </citation>
    <scope>NUCLEOTIDE SEQUENCE [LARGE SCALE GENOMIC DNA]</scope>
    <source>
        <tissue evidence="2">Leaf</tissue>
    </source>
</reference>